<dbReference type="GO" id="GO:0032956">
    <property type="term" value="P:regulation of actin cytoskeleton organization"/>
    <property type="evidence" value="ECO:0007669"/>
    <property type="project" value="Ensembl"/>
</dbReference>
<dbReference type="PROSITE" id="PS00108">
    <property type="entry name" value="PROTEIN_KINASE_ST"/>
    <property type="match status" value="1"/>
</dbReference>
<dbReference type="GO" id="GO:0043409">
    <property type="term" value="P:negative regulation of MAPK cascade"/>
    <property type="evidence" value="ECO:0007669"/>
    <property type="project" value="Ensembl"/>
</dbReference>
<dbReference type="EC" id="2.7.11.13" evidence="4 20"/>
<dbReference type="PROSITE" id="PS00479">
    <property type="entry name" value="ZF_DAG_PE_1"/>
    <property type="match status" value="1"/>
</dbReference>
<dbReference type="InterPro" id="IPR017892">
    <property type="entry name" value="Pkinase_C"/>
</dbReference>
<keyword evidence="16 20" id="KW-0067">ATP-binding</keyword>
<dbReference type="GO" id="GO:0006974">
    <property type="term" value="P:DNA damage response"/>
    <property type="evidence" value="ECO:0007669"/>
    <property type="project" value="Ensembl"/>
</dbReference>
<keyword evidence="7 20" id="KW-0723">Serine/threonine-protein kinase</keyword>
<dbReference type="InterPro" id="IPR008271">
    <property type="entry name" value="Ser/Thr_kinase_AS"/>
</dbReference>
<dbReference type="GO" id="GO:0005829">
    <property type="term" value="C:cytosol"/>
    <property type="evidence" value="ECO:0007669"/>
    <property type="project" value="Ensembl"/>
</dbReference>
<dbReference type="Gene3D" id="3.30.200.20">
    <property type="entry name" value="Phosphorylase Kinase, domain 1"/>
    <property type="match status" value="1"/>
</dbReference>
<dbReference type="Pfam" id="PF00433">
    <property type="entry name" value="Pkinase_C"/>
    <property type="match status" value="1"/>
</dbReference>
<dbReference type="GO" id="GO:0005634">
    <property type="term" value="C:nucleus"/>
    <property type="evidence" value="ECO:0007669"/>
    <property type="project" value="Ensembl"/>
</dbReference>
<evidence type="ECO:0000256" key="6">
    <source>
        <dbReference type="ARBA" id="ARBA00022490"/>
    </source>
</evidence>
<accession>G3W312</accession>
<evidence type="ECO:0000256" key="14">
    <source>
        <dbReference type="ARBA" id="ARBA00022777"/>
    </source>
</evidence>
<evidence type="ECO:0000256" key="7">
    <source>
        <dbReference type="ARBA" id="ARBA00022527"/>
    </source>
</evidence>
<keyword evidence="17" id="KW-0472">Membrane</keyword>
<evidence type="ECO:0000256" key="10">
    <source>
        <dbReference type="ARBA" id="ARBA00022723"/>
    </source>
</evidence>
<dbReference type="PROSITE" id="PS51285">
    <property type="entry name" value="AGC_KINASE_CTER"/>
    <property type="match status" value="1"/>
</dbReference>
<reference evidence="27" key="2">
    <citation type="submission" date="2025-08" db="UniProtKB">
        <authorList>
            <consortium name="Ensembl"/>
        </authorList>
    </citation>
    <scope>IDENTIFICATION</scope>
</reference>
<dbReference type="PROSITE" id="PS50011">
    <property type="entry name" value="PROTEIN_KINASE_DOM"/>
    <property type="match status" value="1"/>
</dbReference>
<gene>
    <name evidence="27" type="primary">PRKCD</name>
</gene>
<dbReference type="HOGENOM" id="CLU_000288_54_4_1"/>
<feature type="domain" description="Phorbol-ester/DAG-type" evidence="25">
    <location>
        <begin position="141"/>
        <end position="191"/>
    </location>
</feature>
<dbReference type="FunFam" id="1.10.510.10:FF:000150">
    <property type="entry name" value="Protein kinase C, theta"/>
    <property type="match status" value="1"/>
</dbReference>
<evidence type="ECO:0000256" key="22">
    <source>
        <dbReference type="PIRSR" id="PIRSR000551-51"/>
    </source>
</evidence>
<dbReference type="CDD" id="cd05620">
    <property type="entry name" value="STKc_nPKC_delta"/>
    <property type="match status" value="1"/>
</dbReference>
<dbReference type="GO" id="GO:0141212">
    <property type="term" value="P:phospholipase C/protein kinase C signal transduction"/>
    <property type="evidence" value="ECO:0007669"/>
    <property type="project" value="Ensembl"/>
</dbReference>
<dbReference type="GO" id="GO:0034351">
    <property type="term" value="P:negative regulation of glial cell apoptotic process"/>
    <property type="evidence" value="ECO:0007669"/>
    <property type="project" value="Ensembl"/>
</dbReference>
<dbReference type="GO" id="GO:0036019">
    <property type="term" value="C:endolysosome"/>
    <property type="evidence" value="ECO:0007669"/>
    <property type="project" value="Ensembl"/>
</dbReference>
<proteinExistence type="inferred from homology"/>
<feature type="active site" description="Proton acceptor" evidence="21">
    <location>
        <position position="457"/>
    </location>
</feature>
<keyword evidence="11" id="KW-0677">Repeat</keyword>
<dbReference type="PANTHER" id="PTHR24351">
    <property type="entry name" value="RIBOSOMAL PROTEIN S6 KINASE"/>
    <property type="match status" value="1"/>
</dbReference>
<dbReference type="SMART" id="SM00220">
    <property type="entry name" value="S_TKc"/>
    <property type="match status" value="1"/>
</dbReference>
<dbReference type="Gene3D" id="1.10.510.10">
    <property type="entry name" value="Transferase(Phosphotransferase) domain 1"/>
    <property type="match status" value="1"/>
</dbReference>
<dbReference type="GO" id="GO:0070301">
    <property type="term" value="P:cellular response to hydrogen peroxide"/>
    <property type="evidence" value="ECO:0007669"/>
    <property type="project" value="Ensembl"/>
</dbReference>
<evidence type="ECO:0000256" key="2">
    <source>
        <dbReference type="ARBA" id="ARBA00004496"/>
    </source>
</evidence>
<dbReference type="GO" id="GO:0090398">
    <property type="term" value="P:cellular senescence"/>
    <property type="evidence" value="ECO:0007669"/>
    <property type="project" value="Ensembl"/>
</dbReference>
<evidence type="ECO:0000256" key="13">
    <source>
        <dbReference type="ARBA" id="ARBA00022771"/>
    </source>
</evidence>
<dbReference type="InterPro" id="IPR000961">
    <property type="entry name" value="AGC-kinase_C"/>
</dbReference>
<dbReference type="FunFam" id="3.30.200.20:FF:000360">
    <property type="entry name" value="Protein kinase C"/>
    <property type="match status" value="1"/>
</dbReference>
<keyword evidence="10" id="KW-0479">Metal-binding</keyword>
<dbReference type="eggNOG" id="KOG0694">
    <property type="taxonomic scope" value="Eukaryota"/>
</dbReference>
<evidence type="ECO:0000256" key="5">
    <source>
        <dbReference type="ARBA" id="ARBA00022475"/>
    </source>
</evidence>
<dbReference type="SUPFAM" id="SSF49562">
    <property type="entry name" value="C2 domain (Calcium/lipid-binding domain, CaLB)"/>
    <property type="match status" value="1"/>
</dbReference>
<dbReference type="SUPFAM" id="SSF56112">
    <property type="entry name" value="Protein kinase-like (PK-like)"/>
    <property type="match status" value="1"/>
</dbReference>
<keyword evidence="6" id="KW-0963">Cytoplasm</keyword>
<evidence type="ECO:0000256" key="20">
    <source>
        <dbReference type="PIRNR" id="PIRNR000551"/>
    </source>
</evidence>
<dbReference type="GO" id="GO:0006915">
    <property type="term" value="P:apoptotic process"/>
    <property type="evidence" value="ECO:0007669"/>
    <property type="project" value="Ensembl"/>
</dbReference>
<dbReference type="Proteomes" id="UP000007648">
    <property type="component" value="Unassembled WGS sequence"/>
</dbReference>
<dbReference type="SUPFAM" id="SSF57889">
    <property type="entry name" value="Cysteine-rich domain"/>
    <property type="match status" value="2"/>
</dbReference>
<evidence type="ECO:0000256" key="1">
    <source>
        <dbReference type="ARBA" id="ARBA00004202"/>
    </source>
</evidence>
<organism evidence="27 28">
    <name type="scientific">Sarcophilus harrisii</name>
    <name type="common">Tasmanian devil</name>
    <name type="synonym">Sarcophilus laniarius</name>
    <dbReference type="NCBI Taxonomy" id="9305"/>
    <lineage>
        <taxon>Eukaryota</taxon>
        <taxon>Metazoa</taxon>
        <taxon>Chordata</taxon>
        <taxon>Craniata</taxon>
        <taxon>Vertebrata</taxon>
        <taxon>Euteleostomi</taxon>
        <taxon>Mammalia</taxon>
        <taxon>Metatheria</taxon>
        <taxon>Dasyuromorphia</taxon>
        <taxon>Dasyuridae</taxon>
        <taxon>Sarcophilus</taxon>
    </lineage>
</organism>
<evidence type="ECO:0000256" key="15">
    <source>
        <dbReference type="ARBA" id="ARBA00022833"/>
    </source>
</evidence>
<dbReference type="Gene3D" id="2.60.40.150">
    <property type="entry name" value="C2 domain"/>
    <property type="match status" value="1"/>
</dbReference>
<name>G3W312_SARHA</name>
<dbReference type="InterPro" id="IPR034667">
    <property type="entry name" value="nPKC_delta"/>
</dbReference>
<dbReference type="GO" id="GO:0071447">
    <property type="term" value="P:cellular response to hydroperoxide"/>
    <property type="evidence" value="ECO:0007669"/>
    <property type="project" value="Ensembl"/>
</dbReference>
<keyword evidence="13" id="KW-0863">Zinc-finger</keyword>
<dbReference type="GeneTree" id="ENSGT00940000155327"/>
<evidence type="ECO:0000256" key="16">
    <source>
        <dbReference type="ARBA" id="ARBA00022840"/>
    </source>
</evidence>
<dbReference type="InterPro" id="IPR000719">
    <property type="entry name" value="Prot_kinase_dom"/>
</dbReference>
<keyword evidence="14 20" id="KW-0418">Kinase</keyword>
<comment type="subcellular location">
    <subcellularLocation>
        <location evidence="1">Cell membrane</location>
        <topology evidence="1">Peripheral membrane protein</topology>
    </subcellularLocation>
    <subcellularLocation>
        <location evidence="2">Cytoplasm</location>
    </subcellularLocation>
</comment>
<dbReference type="GO" id="GO:0005524">
    <property type="term" value="F:ATP binding"/>
    <property type="evidence" value="ECO:0007669"/>
    <property type="project" value="UniProtKB-UniRule"/>
</dbReference>
<dbReference type="InterPro" id="IPR011009">
    <property type="entry name" value="Kinase-like_dom_sf"/>
</dbReference>
<dbReference type="InterPro" id="IPR002219">
    <property type="entry name" value="PKC_DAG/PE"/>
</dbReference>
<keyword evidence="8" id="KW-0597">Phosphoprotein</keyword>
<evidence type="ECO:0000256" key="11">
    <source>
        <dbReference type="ARBA" id="ARBA00022737"/>
    </source>
</evidence>
<sequence>MREQCMKMPYTLCLPPTMCSSERGKTLVQKKPTMYPDWSSTFDAHIYEGRVIQIVLMKAAEEPLSEVTVGVSVLAERCKKNNGKAEFWLDLQPQAKVLMSVQYFLEDTDCKQSLRMEDESKFPTMNRRGAIKQAKIHYIKNHEFIATFFGQPTFCSVCKDFVWGLNKQGYKCRQCNAAIHKKCIDKIIGRCTGTAANSRDTMFQKERFHIDMPHRFKVYNYMSPTFCDHCGSLLWGLVKQGLKCEDCGMNVHHKCQNKVANLCGINQKLLAEALNQVSQKSSRKSDAGSPDNFGIYQGFEKKAEASGEDMADNGTYGKIWEGSTPSKFNIENFTFHKVLGKGSFGKVLLAELKGKGEFFAVKALKKDVVLIDDDVECTMVEKRVLALAWENPFLTHLYCTFQTKDHLFFVMEFLNGGDLMFHIQDKGRFDLYRATFYSAEILCGLQFLHGKGIIYRDLKLDNVMLDKEGHIKIADFGMCKENVVGENRASTFCGTPDYIAPEILQGLKYTFSVDWWSFGVLLYEMLIGQSPFHGDDEDELFESIRVDTPHYPRWITKESKDILEKLFERDPTKRLGVTGNIKVHPFFKTINWTLLEKREVEPPFKPKVKSAGDFNNFDREFLSEKARLSYSDKNLIDSMDQTAFAGFSFVNPKFERLLEK</sequence>
<dbReference type="SMART" id="SM00109">
    <property type="entry name" value="C1"/>
    <property type="match status" value="2"/>
</dbReference>
<dbReference type="PROSITE" id="PS50081">
    <property type="entry name" value="ZF_DAG_PE_2"/>
    <property type="match status" value="2"/>
</dbReference>
<dbReference type="GO" id="GO:0050728">
    <property type="term" value="P:negative regulation of inflammatory response"/>
    <property type="evidence" value="ECO:0007669"/>
    <property type="project" value="Ensembl"/>
</dbReference>
<feature type="binding site" evidence="22 23">
    <location>
        <position position="362"/>
    </location>
    <ligand>
        <name>ATP</name>
        <dbReference type="ChEBI" id="CHEBI:30616"/>
    </ligand>
</feature>
<dbReference type="GO" id="GO:0043687">
    <property type="term" value="P:post-translational protein modification"/>
    <property type="evidence" value="ECO:0007669"/>
    <property type="project" value="Ensembl"/>
</dbReference>
<evidence type="ECO:0000259" key="24">
    <source>
        <dbReference type="PROSITE" id="PS50011"/>
    </source>
</evidence>
<comment type="catalytic activity">
    <reaction evidence="18 20">
        <text>L-threonyl-[protein] + ATP = O-phospho-L-threonyl-[protein] + ADP + H(+)</text>
        <dbReference type="Rhea" id="RHEA:46608"/>
        <dbReference type="Rhea" id="RHEA-COMP:11060"/>
        <dbReference type="Rhea" id="RHEA-COMP:11605"/>
        <dbReference type="ChEBI" id="CHEBI:15378"/>
        <dbReference type="ChEBI" id="CHEBI:30013"/>
        <dbReference type="ChEBI" id="CHEBI:30616"/>
        <dbReference type="ChEBI" id="CHEBI:61977"/>
        <dbReference type="ChEBI" id="CHEBI:456216"/>
        <dbReference type="EC" id="2.7.11.13"/>
    </reaction>
</comment>
<reference evidence="27" key="3">
    <citation type="submission" date="2025-09" db="UniProtKB">
        <authorList>
            <consortium name="Ensembl"/>
        </authorList>
    </citation>
    <scope>IDENTIFICATION</scope>
</reference>
<dbReference type="InterPro" id="IPR035892">
    <property type="entry name" value="C2_domain_sf"/>
</dbReference>
<feature type="binding site" evidence="22">
    <location>
        <begin position="339"/>
        <end position="347"/>
    </location>
    <ligand>
        <name>ATP</name>
        <dbReference type="ChEBI" id="CHEBI:30616"/>
    </ligand>
</feature>
<evidence type="ECO:0000313" key="28">
    <source>
        <dbReference type="Proteomes" id="UP000007648"/>
    </source>
</evidence>
<dbReference type="GO" id="GO:0042307">
    <property type="term" value="P:positive regulation of protein import into nucleus"/>
    <property type="evidence" value="ECO:0007669"/>
    <property type="project" value="Ensembl"/>
</dbReference>
<dbReference type="InterPro" id="IPR027436">
    <property type="entry name" value="PKC_delta"/>
</dbReference>
<evidence type="ECO:0000256" key="12">
    <source>
        <dbReference type="ARBA" id="ARBA00022741"/>
    </source>
</evidence>
<dbReference type="Pfam" id="PF00069">
    <property type="entry name" value="Pkinase"/>
    <property type="match status" value="1"/>
</dbReference>
<dbReference type="GO" id="GO:0019901">
    <property type="term" value="F:protein kinase binding"/>
    <property type="evidence" value="ECO:0007669"/>
    <property type="project" value="Ensembl"/>
</dbReference>
<dbReference type="Pfam" id="PF21494">
    <property type="entry name" value="PKC_C2"/>
    <property type="match status" value="1"/>
</dbReference>
<evidence type="ECO:0000256" key="4">
    <source>
        <dbReference type="ARBA" id="ARBA00012429"/>
    </source>
</evidence>
<evidence type="ECO:0000256" key="18">
    <source>
        <dbReference type="ARBA" id="ARBA00047272"/>
    </source>
</evidence>
<dbReference type="GO" id="GO:0005783">
    <property type="term" value="C:endoplasmic reticulum"/>
    <property type="evidence" value="ECO:0007669"/>
    <property type="project" value="Ensembl"/>
</dbReference>
<dbReference type="InterPro" id="IPR020454">
    <property type="entry name" value="DAG/PE-bd"/>
</dbReference>
<evidence type="ECO:0000313" key="27">
    <source>
        <dbReference type="Ensembl" id="ENSSHAP00000009817.2"/>
    </source>
</evidence>
<dbReference type="InParanoid" id="G3W312"/>
<dbReference type="GO" id="GO:0004697">
    <property type="term" value="F:diacylglycerol-dependent serine/threonine kinase activity"/>
    <property type="evidence" value="ECO:0007669"/>
    <property type="project" value="UniProtKB-EC"/>
</dbReference>
<dbReference type="PIRSF" id="PIRSF000551">
    <property type="entry name" value="PKC_delta"/>
    <property type="match status" value="1"/>
</dbReference>
<dbReference type="FunFam" id="2.60.40.150:FF:000049">
    <property type="entry name" value="Protein kinase C delta type"/>
    <property type="match status" value="1"/>
</dbReference>
<dbReference type="Pfam" id="PF00130">
    <property type="entry name" value="C1_1"/>
    <property type="match status" value="2"/>
</dbReference>
<evidence type="ECO:0000256" key="21">
    <source>
        <dbReference type="PIRSR" id="PIRSR000551-50"/>
    </source>
</evidence>
<evidence type="ECO:0000256" key="9">
    <source>
        <dbReference type="ARBA" id="ARBA00022679"/>
    </source>
</evidence>
<dbReference type="GO" id="GO:0005886">
    <property type="term" value="C:plasma membrane"/>
    <property type="evidence" value="ECO:0007669"/>
    <property type="project" value="UniProtKB-SubCell"/>
</dbReference>
<dbReference type="PROSITE" id="PS00107">
    <property type="entry name" value="PROTEIN_KINASE_ATP"/>
    <property type="match status" value="1"/>
</dbReference>
<dbReference type="GO" id="GO:2000753">
    <property type="term" value="P:positive regulation of glucosylceramide catabolic process"/>
    <property type="evidence" value="ECO:0007669"/>
    <property type="project" value="Ensembl"/>
</dbReference>
<dbReference type="GO" id="GO:0034644">
    <property type="term" value="P:cellular response to UV"/>
    <property type="evidence" value="ECO:0007669"/>
    <property type="project" value="Ensembl"/>
</dbReference>
<dbReference type="CDD" id="cd20834">
    <property type="entry name" value="C1_nPKC_theta-like_rpt1"/>
    <property type="match status" value="1"/>
</dbReference>
<dbReference type="GO" id="GO:0042119">
    <property type="term" value="P:neutrophil activation"/>
    <property type="evidence" value="ECO:0007669"/>
    <property type="project" value="Ensembl"/>
</dbReference>
<evidence type="ECO:0000256" key="23">
    <source>
        <dbReference type="PROSITE-ProRule" id="PRU10141"/>
    </source>
</evidence>
<keyword evidence="28" id="KW-1185">Reference proteome</keyword>
<feature type="domain" description="AGC-kinase C-terminal" evidence="26">
    <location>
        <begin position="588"/>
        <end position="659"/>
    </location>
</feature>
<dbReference type="GO" id="GO:1904385">
    <property type="term" value="P:cellular response to angiotensin"/>
    <property type="evidence" value="ECO:0007669"/>
    <property type="project" value="Ensembl"/>
</dbReference>
<keyword evidence="12 20" id="KW-0547">Nucleotide-binding</keyword>
<comment type="catalytic activity">
    <reaction evidence="19">
        <text>L-seryl-[protein] + ATP = O-phospho-L-seryl-[protein] + ADP + H(+)</text>
        <dbReference type="Rhea" id="RHEA:17989"/>
        <dbReference type="Rhea" id="RHEA-COMP:9863"/>
        <dbReference type="Rhea" id="RHEA-COMP:11604"/>
        <dbReference type="ChEBI" id="CHEBI:15378"/>
        <dbReference type="ChEBI" id="CHEBI:29999"/>
        <dbReference type="ChEBI" id="CHEBI:30616"/>
        <dbReference type="ChEBI" id="CHEBI:83421"/>
        <dbReference type="ChEBI" id="CHEBI:456216"/>
        <dbReference type="EC" id="2.7.11.13"/>
    </reaction>
</comment>
<dbReference type="InterPro" id="IPR046349">
    <property type="entry name" value="C1-like_sf"/>
</dbReference>
<feature type="domain" description="Phorbol-ester/DAG-type" evidence="25">
    <location>
        <begin position="213"/>
        <end position="263"/>
    </location>
</feature>
<dbReference type="PIRSF" id="PIRSF501104">
    <property type="entry name" value="Protein_kin_C_delta"/>
    <property type="match status" value="1"/>
</dbReference>
<dbReference type="FunCoup" id="G3W312">
    <property type="interactions" value="1356"/>
</dbReference>
<keyword evidence="9 20" id="KW-0808">Transferase</keyword>
<dbReference type="InterPro" id="IPR014376">
    <property type="entry name" value="Prot_kin_PKC_delta"/>
</dbReference>
<dbReference type="Ensembl" id="ENSSHAT00000009904.2">
    <property type="protein sequence ID" value="ENSSHAP00000009817.2"/>
    <property type="gene ID" value="ENSSHAG00000008499.2"/>
</dbReference>
<dbReference type="GO" id="GO:0030296">
    <property type="term" value="F:protein tyrosine kinase activator activity"/>
    <property type="evidence" value="ECO:0007669"/>
    <property type="project" value="Ensembl"/>
</dbReference>
<protein>
    <recommendedName>
        <fullName evidence="4 20">protein kinase C</fullName>
        <ecNumber evidence="4 20">2.7.11.13</ecNumber>
    </recommendedName>
</protein>
<dbReference type="GO" id="GO:0023021">
    <property type="term" value="P:termination of signal transduction"/>
    <property type="evidence" value="ECO:0007669"/>
    <property type="project" value="Ensembl"/>
</dbReference>
<reference evidence="27 28" key="1">
    <citation type="journal article" date="2011" name="Proc. Natl. Acad. Sci. U.S.A.">
        <title>Genetic diversity and population structure of the endangered marsupial Sarcophilus harrisii (Tasmanian devil).</title>
        <authorList>
            <person name="Miller W."/>
            <person name="Hayes V.M."/>
            <person name="Ratan A."/>
            <person name="Petersen D.C."/>
            <person name="Wittekindt N.E."/>
            <person name="Miller J."/>
            <person name="Walenz B."/>
            <person name="Knight J."/>
            <person name="Qi J."/>
            <person name="Zhao F."/>
            <person name="Wang Q."/>
            <person name="Bedoya-Reina O.C."/>
            <person name="Katiyar N."/>
            <person name="Tomsho L.P."/>
            <person name="Kasson L.M."/>
            <person name="Hardie R.A."/>
            <person name="Woodbridge P."/>
            <person name="Tindall E.A."/>
            <person name="Bertelsen M.F."/>
            <person name="Dixon D."/>
            <person name="Pyecroft S."/>
            <person name="Helgen K.M."/>
            <person name="Lesk A.M."/>
            <person name="Pringle T.H."/>
            <person name="Patterson N."/>
            <person name="Zhang Y."/>
            <person name="Kreiss A."/>
            <person name="Woods G.M."/>
            <person name="Jones M.E."/>
            <person name="Schuster S.C."/>
        </authorList>
    </citation>
    <scope>NUCLEOTIDE SEQUENCE [LARGE SCALE GENOMIC DNA]</scope>
</reference>
<dbReference type="SMART" id="SM00133">
    <property type="entry name" value="S_TK_X"/>
    <property type="match status" value="1"/>
</dbReference>
<feature type="domain" description="Protein kinase" evidence="24">
    <location>
        <begin position="333"/>
        <end position="587"/>
    </location>
</feature>
<dbReference type="PRINTS" id="PR00008">
    <property type="entry name" value="DAGPEDOMAIN"/>
</dbReference>
<dbReference type="InterPro" id="IPR017441">
    <property type="entry name" value="Protein_kinase_ATP_BS"/>
</dbReference>
<dbReference type="CDD" id="cd20837">
    <property type="entry name" value="C1_nPKC_theta-like_rpt2"/>
    <property type="match status" value="1"/>
</dbReference>
<comment type="similarity">
    <text evidence="3 20">Belongs to the protein kinase superfamily. AGC Ser/Thr protein kinase family. PKC subfamily.</text>
</comment>
<dbReference type="Gene3D" id="3.30.60.20">
    <property type="match status" value="2"/>
</dbReference>
<evidence type="ECO:0000259" key="26">
    <source>
        <dbReference type="PROSITE" id="PS51285"/>
    </source>
</evidence>
<evidence type="ECO:0000256" key="8">
    <source>
        <dbReference type="ARBA" id="ARBA00022553"/>
    </source>
</evidence>
<dbReference type="STRING" id="9305.ENSSHAP00000009817"/>
<dbReference type="GO" id="GO:2000755">
    <property type="term" value="P:positive regulation of sphingomyelin catabolic process"/>
    <property type="evidence" value="ECO:0007669"/>
    <property type="project" value="Ensembl"/>
</dbReference>
<dbReference type="AlphaFoldDB" id="G3W312"/>
<dbReference type="FunFam" id="3.30.60.20:FF:000003">
    <property type="entry name" value="Protein kinase C delta"/>
    <property type="match status" value="1"/>
</dbReference>
<dbReference type="GO" id="GO:0106310">
    <property type="term" value="F:protein serine kinase activity"/>
    <property type="evidence" value="ECO:0007669"/>
    <property type="project" value="Ensembl"/>
</dbReference>
<dbReference type="FunFam" id="3.30.60.20:FF:000008">
    <property type="entry name" value="Protein kinase C theta"/>
    <property type="match status" value="1"/>
</dbReference>
<evidence type="ECO:0000256" key="17">
    <source>
        <dbReference type="ARBA" id="ARBA00023136"/>
    </source>
</evidence>
<dbReference type="GO" id="GO:0060326">
    <property type="term" value="P:cell chemotaxis"/>
    <property type="evidence" value="ECO:0007669"/>
    <property type="project" value="Ensembl"/>
</dbReference>
<evidence type="ECO:0000256" key="19">
    <source>
        <dbReference type="ARBA" id="ARBA00047470"/>
    </source>
</evidence>
<dbReference type="GO" id="GO:2000304">
    <property type="term" value="P:positive regulation of ceramide biosynthetic process"/>
    <property type="evidence" value="ECO:0007669"/>
    <property type="project" value="Ensembl"/>
</dbReference>
<dbReference type="GO" id="GO:0008270">
    <property type="term" value="F:zinc ion binding"/>
    <property type="evidence" value="ECO:0007669"/>
    <property type="project" value="UniProtKB-KW"/>
</dbReference>
<evidence type="ECO:0000259" key="25">
    <source>
        <dbReference type="PROSITE" id="PS50081"/>
    </source>
</evidence>
<keyword evidence="15" id="KW-0862">Zinc</keyword>
<evidence type="ECO:0000256" key="3">
    <source>
        <dbReference type="ARBA" id="ARBA00005490"/>
    </source>
</evidence>
<keyword evidence="5" id="KW-1003">Cell membrane</keyword>
<dbReference type="GO" id="GO:0032930">
    <property type="term" value="P:positive regulation of superoxide anion generation"/>
    <property type="evidence" value="ECO:0007669"/>
    <property type="project" value="Ensembl"/>
</dbReference>